<dbReference type="EMBL" id="MCFG01000014">
    <property type="protein sequence ID" value="ORX86963.1"/>
    <property type="molecule type" value="Genomic_DNA"/>
</dbReference>
<dbReference type="InterPro" id="IPR036249">
    <property type="entry name" value="Thioredoxin-like_sf"/>
</dbReference>
<dbReference type="Proteomes" id="UP000193944">
    <property type="component" value="Unassembled WGS sequence"/>
</dbReference>
<feature type="chain" id="PRO_5013322288" evidence="12">
    <location>
        <begin position="21"/>
        <end position="168"/>
    </location>
</feature>
<dbReference type="CDD" id="cd02961">
    <property type="entry name" value="PDI_a_family"/>
    <property type="match status" value="1"/>
</dbReference>
<protein>
    <submittedName>
        <fullName evidence="14">Thioredoxin-like protein</fullName>
    </submittedName>
</protein>
<keyword evidence="9" id="KW-0472">Membrane</keyword>
<dbReference type="InterPro" id="IPR017937">
    <property type="entry name" value="Thioredoxin_CS"/>
</dbReference>
<dbReference type="GO" id="GO:0005789">
    <property type="term" value="C:endoplasmic reticulum membrane"/>
    <property type="evidence" value="ECO:0007669"/>
    <property type="project" value="UniProtKB-SubCell"/>
</dbReference>
<accession>A0A1Y1XMN5</accession>
<evidence type="ECO:0000256" key="5">
    <source>
        <dbReference type="ARBA" id="ARBA00022729"/>
    </source>
</evidence>
<organism evidence="14 15">
    <name type="scientific">Anaeromyces robustus</name>
    <dbReference type="NCBI Taxonomy" id="1754192"/>
    <lineage>
        <taxon>Eukaryota</taxon>
        <taxon>Fungi</taxon>
        <taxon>Fungi incertae sedis</taxon>
        <taxon>Chytridiomycota</taxon>
        <taxon>Chytridiomycota incertae sedis</taxon>
        <taxon>Neocallimastigomycetes</taxon>
        <taxon>Neocallimastigales</taxon>
        <taxon>Neocallimastigaceae</taxon>
        <taxon>Anaeromyces</taxon>
    </lineage>
</organism>
<keyword evidence="11" id="KW-0676">Redox-active center</keyword>
<evidence type="ECO:0000256" key="12">
    <source>
        <dbReference type="SAM" id="SignalP"/>
    </source>
</evidence>
<keyword evidence="6" id="KW-0256">Endoplasmic reticulum</keyword>
<dbReference type="GO" id="GO:0015036">
    <property type="term" value="F:disulfide oxidoreductase activity"/>
    <property type="evidence" value="ECO:0007669"/>
    <property type="project" value="TreeGrafter"/>
</dbReference>
<keyword evidence="2" id="KW-0813">Transport</keyword>
<keyword evidence="4" id="KW-0812">Transmembrane</keyword>
<dbReference type="PANTHER" id="PTHR46107:SF3">
    <property type="entry name" value="THIOREDOXIN DOMAIN-CONTAINING PROTEIN"/>
    <property type="match status" value="1"/>
</dbReference>
<evidence type="ECO:0000256" key="11">
    <source>
        <dbReference type="ARBA" id="ARBA00023284"/>
    </source>
</evidence>
<evidence type="ECO:0000256" key="8">
    <source>
        <dbReference type="ARBA" id="ARBA00022989"/>
    </source>
</evidence>
<feature type="domain" description="Thioredoxin" evidence="13">
    <location>
        <begin position="14"/>
        <end position="126"/>
    </location>
</feature>
<dbReference type="STRING" id="1754192.A0A1Y1XMN5"/>
<evidence type="ECO:0000256" key="3">
    <source>
        <dbReference type="ARBA" id="ARBA00022553"/>
    </source>
</evidence>
<dbReference type="PANTHER" id="PTHR46107">
    <property type="entry name" value="DUMPY: SHORTER THAN WILD-TYPE"/>
    <property type="match status" value="1"/>
</dbReference>
<evidence type="ECO:0000256" key="10">
    <source>
        <dbReference type="ARBA" id="ARBA00023157"/>
    </source>
</evidence>
<keyword evidence="5 12" id="KW-0732">Signal</keyword>
<gene>
    <name evidence="14" type="ORF">BCR32DRAFT_19663</name>
</gene>
<dbReference type="Pfam" id="PF00085">
    <property type="entry name" value="Thioredoxin"/>
    <property type="match status" value="1"/>
</dbReference>
<evidence type="ECO:0000256" key="4">
    <source>
        <dbReference type="ARBA" id="ARBA00022692"/>
    </source>
</evidence>
<evidence type="ECO:0000256" key="9">
    <source>
        <dbReference type="ARBA" id="ARBA00023136"/>
    </source>
</evidence>
<proteinExistence type="predicted"/>
<evidence type="ECO:0000313" key="15">
    <source>
        <dbReference type="Proteomes" id="UP000193944"/>
    </source>
</evidence>
<evidence type="ECO:0000256" key="7">
    <source>
        <dbReference type="ARBA" id="ARBA00022982"/>
    </source>
</evidence>
<dbReference type="InterPro" id="IPR052454">
    <property type="entry name" value="TMX_domain-containing"/>
</dbReference>
<comment type="caution">
    <text evidence="14">The sequence shown here is derived from an EMBL/GenBank/DDBJ whole genome shotgun (WGS) entry which is preliminary data.</text>
</comment>
<keyword evidence="7" id="KW-0249">Electron transport</keyword>
<evidence type="ECO:0000256" key="6">
    <source>
        <dbReference type="ARBA" id="ARBA00022824"/>
    </source>
</evidence>
<evidence type="ECO:0000259" key="13">
    <source>
        <dbReference type="PROSITE" id="PS51352"/>
    </source>
</evidence>
<keyword evidence="10" id="KW-1015">Disulfide bond</keyword>
<dbReference type="AlphaFoldDB" id="A0A1Y1XMN5"/>
<keyword evidence="8" id="KW-1133">Transmembrane helix</keyword>
<dbReference type="PROSITE" id="PS00194">
    <property type="entry name" value="THIOREDOXIN_1"/>
    <property type="match status" value="1"/>
</dbReference>
<dbReference type="PROSITE" id="PS51352">
    <property type="entry name" value="THIOREDOXIN_2"/>
    <property type="match status" value="1"/>
</dbReference>
<evidence type="ECO:0000256" key="1">
    <source>
        <dbReference type="ARBA" id="ARBA00004115"/>
    </source>
</evidence>
<keyword evidence="3" id="KW-0597">Phosphoprotein</keyword>
<feature type="signal peptide" evidence="12">
    <location>
        <begin position="1"/>
        <end position="20"/>
    </location>
</feature>
<evidence type="ECO:0000256" key="2">
    <source>
        <dbReference type="ARBA" id="ARBA00022448"/>
    </source>
</evidence>
<keyword evidence="15" id="KW-1185">Reference proteome</keyword>
<dbReference type="SUPFAM" id="SSF52833">
    <property type="entry name" value="Thioredoxin-like"/>
    <property type="match status" value="1"/>
</dbReference>
<dbReference type="Gene3D" id="3.40.30.10">
    <property type="entry name" value="Glutaredoxin"/>
    <property type="match status" value="1"/>
</dbReference>
<dbReference type="OrthoDB" id="2121326at2759"/>
<name>A0A1Y1XMN5_9FUNG</name>
<dbReference type="InterPro" id="IPR013766">
    <property type="entry name" value="Thioredoxin_domain"/>
</dbReference>
<sequence>MKSINILSLFIVLLSYFSRAEVIKFNDLNFDNAVAQGEWIVYFYADWCGHCNRFAPVFEDIEVLATEKKLDMGFGKINIDENPQLASRFYITSLPTLFHIKDKQVRRFNIPRTTERIMEFIDNKEWQEIKPRGFFTSPFSVVGRWIGYTSVIGAFMTGTLKWLQQYIK</sequence>
<comment type="subcellular location">
    <subcellularLocation>
        <location evidence="1">Endoplasmic reticulum membrane</location>
        <topology evidence="1">Single-pass type I membrane protein</topology>
    </subcellularLocation>
</comment>
<reference evidence="14 15" key="1">
    <citation type="submission" date="2016-08" db="EMBL/GenBank/DDBJ databases">
        <title>A Parts List for Fungal Cellulosomes Revealed by Comparative Genomics.</title>
        <authorList>
            <consortium name="DOE Joint Genome Institute"/>
            <person name="Haitjema C.H."/>
            <person name="Gilmore S.P."/>
            <person name="Henske J.K."/>
            <person name="Solomon K.V."/>
            <person name="De Groot R."/>
            <person name="Kuo A."/>
            <person name="Mondo S.J."/>
            <person name="Salamov A.A."/>
            <person name="Labutti K."/>
            <person name="Zhao Z."/>
            <person name="Chiniquy J."/>
            <person name="Barry K."/>
            <person name="Brewer H.M."/>
            <person name="Purvine S.O."/>
            <person name="Wright A.T."/>
            <person name="Boxma B."/>
            <person name="Van Alen T."/>
            <person name="Hackstein J.H."/>
            <person name="Baker S.E."/>
            <person name="Grigoriev I.V."/>
            <person name="O'Malley M.A."/>
        </authorList>
    </citation>
    <scope>NUCLEOTIDE SEQUENCE [LARGE SCALE GENOMIC DNA]</scope>
    <source>
        <strain evidence="14 15">S4</strain>
    </source>
</reference>
<reference evidence="14 15" key="2">
    <citation type="submission" date="2016-08" db="EMBL/GenBank/DDBJ databases">
        <title>Pervasive Adenine N6-methylation of Active Genes in Fungi.</title>
        <authorList>
            <consortium name="DOE Joint Genome Institute"/>
            <person name="Mondo S.J."/>
            <person name="Dannebaum R.O."/>
            <person name="Kuo R.C."/>
            <person name="Labutti K."/>
            <person name="Haridas S."/>
            <person name="Kuo A."/>
            <person name="Salamov A."/>
            <person name="Ahrendt S.R."/>
            <person name="Lipzen A."/>
            <person name="Sullivan W."/>
            <person name="Andreopoulos W.B."/>
            <person name="Clum A."/>
            <person name="Lindquist E."/>
            <person name="Daum C."/>
            <person name="Ramamoorthy G.K."/>
            <person name="Gryganskyi A."/>
            <person name="Culley D."/>
            <person name="Magnuson J.K."/>
            <person name="James T.Y."/>
            <person name="O'Malley M.A."/>
            <person name="Stajich J.E."/>
            <person name="Spatafora J.W."/>
            <person name="Visel A."/>
            <person name="Grigoriev I.V."/>
        </authorList>
    </citation>
    <scope>NUCLEOTIDE SEQUENCE [LARGE SCALE GENOMIC DNA]</scope>
    <source>
        <strain evidence="14 15">S4</strain>
    </source>
</reference>
<evidence type="ECO:0000313" key="14">
    <source>
        <dbReference type="EMBL" id="ORX86963.1"/>
    </source>
</evidence>